<dbReference type="EMBL" id="CP009552">
    <property type="protein sequence ID" value="AIY90005.1"/>
    <property type="molecule type" value="Genomic_DNA"/>
</dbReference>
<reference evidence="1 2" key="1">
    <citation type="journal article" date="2015" name="Appl. Environ. Microbiol.">
        <title>The Geoglobus acetivorans genome: Fe(III) reduction, acetate utilization, autotrophic growth, and degradation of aromatic compounds in a hyperthermophilic archaeon.</title>
        <authorList>
            <person name="Mardanov A.V."/>
            <person name="Slododkina G.B."/>
            <person name="Slobodkin A.I."/>
            <person name="Beletsky A.V."/>
            <person name="Gavrilov S.N."/>
            <person name="Kublanov I.V."/>
            <person name="Bonch-Osmolovskaya E.A."/>
            <person name="Skryabin K.G."/>
            <person name="Ravin N.V."/>
        </authorList>
    </citation>
    <scope>NUCLEOTIDE SEQUENCE [LARGE SCALE GENOMIC DNA]</scope>
    <source>
        <strain evidence="1 2">SBH6</strain>
    </source>
</reference>
<accession>A0A0A7GD55</accession>
<dbReference type="KEGG" id="gac:GACE_0959"/>
<dbReference type="eggNOG" id="arCOG10223">
    <property type="taxonomic scope" value="Archaea"/>
</dbReference>
<dbReference type="Proteomes" id="UP000030624">
    <property type="component" value="Chromosome"/>
</dbReference>
<evidence type="ECO:0000313" key="1">
    <source>
        <dbReference type="EMBL" id="AIY90005.1"/>
    </source>
</evidence>
<name>A0A0A7GD55_GEOAI</name>
<proteinExistence type="predicted"/>
<protein>
    <recommendedName>
        <fullName evidence="3">FIST domain-containing protein</fullName>
    </recommendedName>
</protein>
<dbReference type="HOGENOM" id="CLU_695605_0_0_2"/>
<gene>
    <name evidence="1" type="ORF">GACE_0959</name>
</gene>
<dbReference type="STRING" id="565033.GACE_0959"/>
<organism evidence="1 2">
    <name type="scientific">Geoglobus acetivorans</name>
    <dbReference type="NCBI Taxonomy" id="565033"/>
    <lineage>
        <taxon>Archaea</taxon>
        <taxon>Methanobacteriati</taxon>
        <taxon>Methanobacteriota</taxon>
        <taxon>Archaeoglobi</taxon>
        <taxon>Archaeoglobales</taxon>
        <taxon>Archaeoglobaceae</taxon>
        <taxon>Geoglobus</taxon>
    </lineage>
</organism>
<sequence>MKSIIADIEHKLKKVDFSPNLSVVIITQSLFENRNELIDFLKKLLVFNSIIFFVDGFGTNEGIFMHGIAIVLLEIDHDIYVTGRGNLEKELEKIAGKIKGHDVALAIYPALYFPGKMALFKGFLRDRLYWFRYRRCKDEGRKRRILKAYSNWVQKERLFIPVNKVLRILGKSGIPVGSINLVPLEVHEETPLILYNFRPIGQNVLVLAIKDAELHFKDIFPERGNSVEETRKILSSFFALKDEVRVIKEGNVIGEINGMPVKDYIREKLGFEITQEEFIERVEGGNFSGISPYGLALISRKTFGTSVIGLTGYPLNFYPYFLDLDVFEDSGLILGEIFVESPEEFVFFDSIVGNNACFRIFFVDSTTLLAYRGDTYRMYDFLCDTCKGDWLLIFTSASSAKMIKDYNSKKFLSEIDGGICYFSSGTSLMVELKE</sequence>
<evidence type="ECO:0008006" key="3">
    <source>
        <dbReference type="Google" id="ProtNLM"/>
    </source>
</evidence>
<evidence type="ECO:0000313" key="2">
    <source>
        <dbReference type="Proteomes" id="UP000030624"/>
    </source>
</evidence>
<dbReference type="AlphaFoldDB" id="A0A0A7GD55"/>